<sequence>MMNGIKSSPCNMPYLPDDLLLNILGRVSRLYYPILSLVSKRFRSLVGSLELYKIRTLLGRRTENCLYLSLRFSYGSNPRWFTLCRRPTRTPSPEPNLKSRWFTSCFRPILTDRTRATSKEEKKLSGNLMVSIPTSNYCPLSGLTCNTIGSYIYMIGGYINGVLSSRVFFLDCRSHTWHEAPSMQVARKSPLVNVLDGKIYVVEGWRGSDYSNLIEIFDPKTQKWEHVPSPSAEMRGRYISKCLVYEEKLYLFGDKNVVYKPKENRWDALGFDMNLWLVSYGSSCVIDNVCYMVFYKRLIWYDSEGRYWRVLKGLEKLPKLRHRRSCIRMVDYGGKIAILWEKKVRVVGSDKKMIWCAEIALERRNAQEIYGKIEWCDVVLTVPKSCSLLEFIAVTI</sequence>
<name>A0A5S9XRE6_ARATH</name>
<dbReference type="OrthoDB" id="191037at2759"/>
<dbReference type="SUPFAM" id="SSF117281">
    <property type="entry name" value="Kelch motif"/>
    <property type="match status" value="1"/>
</dbReference>
<organism evidence="2 3">
    <name type="scientific">Arabidopsis thaliana</name>
    <name type="common">Mouse-ear cress</name>
    <dbReference type="NCBI Taxonomy" id="3702"/>
    <lineage>
        <taxon>Eukaryota</taxon>
        <taxon>Viridiplantae</taxon>
        <taxon>Streptophyta</taxon>
        <taxon>Embryophyta</taxon>
        <taxon>Tracheophyta</taxon>
        <taxon>Spermatophyta</taxon>
        <taxon>Magnoliopsida</taxon>
        <taxon>eudicotyledons</taxon>
        <taxon>Gunneridae</taxon>
        <taxon>Pentapetalae</taxon>
        <taxon>rosids</taxon>
        <taxon>malvids</taxon>
        <taxon>Brassicales</taxon>
        <taxon>Brassicaceae</taxon>
        <taxon>Camelineae</taxon>
        <taxon>Arabidopsis</taxon>
    </lineage>
</organism>
<dbReference type="ExpressionAtlas" id="A0A5S9XRE6">
    <property type="expression patterns" value="differential"/>
</dbReference>
<dbReference type="AlphaFoldDB" id="A0A5S9XRE6"/>
<dbReference type="PROSITE" id="PS50181">
    <property type="entry name" value="FBOX"/>
    <property type="match status" value="1"/>
</dbReference>
<dbReference type="PANTHER" id="PTHR24414:SF82">
    <property type="entry name" value="GALACTOSE OXIDASE_KELCH REPEAT SUPERFAMILY PROTEIN"/>
    <property type="match status" value="1"/>
</dbReference>
<reference evidence="2 3" key="1">
    <citation type="submission" date="2019-12" db="EMBL/GenBank/DDBJ databases">
        <authorList>
            <person name="Jiao W.-B."/>
            <person name="Schneeberger K."/>
        </authorList>
    </citation>
    <scope>NUCLEOTIDE SEQUENCE [LARGE SCALE GENOMIC DNA]</scope>
    <source>
        <strain evidence="3">cv. C24</strain>
    </source>
</reference>
<gene>
    <name evidence="2" type="ORF">C24_LOCUS17668</name>
</gene>
<dbReference type="Gene3D" id="2.120.10.80">
    <property type="entry name" value="Kelch-type beta propeller"/>
    <property type="match status" value="1"/>
</dbReference>
<dbReference type="SUPFAM" id="SSF81383">
    <property type="entry name" value="F-box domain"/>
    <property type="match status" value="1"/>
</dbReference>
<dbReference type="EMBL" id="CACSHJ010000095">
    <property type="protein sequence ID" value="CAA0394782.1"/>
    <property type="molecule type" value="Genomic_DNA"/>
</dbReference>
<dbReference type="Proteomes" id="UP000434276">
    <property type="component" value="Unassembled WGS sequence"/>
</dbReference>
<dbReference type="PANTHER" id="PTHR24414">
    <property type="entry name" value="F-BOX/KELCH-REPEAT PROTEIN SKIP4"/>
    <property type="match status" value="1"/>
</dbReference>
<dbReference type="Pfam" id="PF25210">
    <property type="entry name" value="Kelch_FKB95"/>
    <property type="match status" value="1"/>
</dbReference>
<dbReference type="InterPro" id="IPR015915">
    <property type="entry name" value="Kelch-typ_b-propeller"/>
</dbReference>
<dbReference type="InterPro" id="IPR036047">
    <property type="entry name" value="F-box-like_dom_sf"/>
</dbReference>
<evidence type="ECO:0000259" key="1">
    <source>
        <dbReference type="PROSITE" id="PS50181"/>
    </source>
</evidence>
<dbReference type="InterPro" id="IPR050354">
    <property type="entry name" value="F-box/kelch-repeat_ARATH"/>
</dbReference>
<dbReference type="InterPro" id="IPR001810">
    <property type="entry name" value="F-box_dom"/>
</dbReference>
<dbReference type="InterPro" id="IPR057499">
    <property type="entry name" value="Kelch_FKB95"/>
</dbReference>
<dbReference type="SMART" id="SM00612">
    <property type="entry name" value="Kelch"/>
    <property type="match status" value="2"/>
</dbReference>
<protein>
    <recommendedName>
        <fullName evidence="1">F-box domain-containing protein</fullName>
    </recommendedName>
</protein>
<evidence type="ECO:0000313" key="3">
    <source>
        <dbReference type="Proteomes" id="UP000434276"/>
    </source>
</evidence>
<dbReference type="SMART" id="SM00256">
    <property type="entry name" value="FBOX"/>
    <property type="match status" value="1"/>
</dbReference>
<evidence type="ECO:0000313" key="2">
    <source>
        <dbReference type="EMBL" id="CAA0394782.1"/>
    </source>
</evidence>
<dbReference type="Pfam" id="PF00646">
    <property type="entry name" value="F-box"/>
    <property type="match status" value="1"/>
</dbReference>
<proteinExistence type="predicted"/>
<feature type="domain" description="F-box" evidence="1">
    <location>
        <begin position="9"/>
        <end position="55"/>
    </location>
</feature>
<accession>A0A5S9XRE6</accession>
<dbReference type="CDD" id="cd22152">
    <property type="entry name" value="F-box_AtAFR-like"/>
    <property type="match status" value="1"/>
</dbReference>
<dbReference type="InterPro" id="IPR006652">
    <property type="entry name" value="Kelch_1"/>
</dbReference>